<evidence type="ECO:0000313" key="1">
    <source>
        <dbReference type="EMBL" id="GAJ03863.1"/>
    </source>
</evidence>
<accession>X1TEX2</accession>
<comment type="caution">
    <text evidence="1">The sequence shown here is derived from an EMBL/GenBank/DDBJ whole genome shotgun (WGS) entry which is preliminary data.</text>
</comment>
<reference evidence="1" key="1">
    <citation type="journal article" date="2014" name="Front. Microbiol.">
        <title>High frequency of phylogenetically diverse reductive dehalogenase-homologous genes in deep subseafloor sedimentary metagenomes.</title>
        <authorList>
            <person name="Kawai M."/>
            <person name="Futagami T."/>
            <person name="Toyoda A."/>
            <person name="Takaki Y."/>
            <person name="Nishi S."/>
            <person name="Hori S."/>
            <person name="Arai W."/>
            <person name="Tsubouchi T."/>
            <person name="Morono Y."/>
            <person name="Uchiyama I."/>
            <person name="Ito T."/>
            <person name="Fujiyama A."/>
            <person name="Inagaki F."/>
            <person name="Takami H."/>
        </authorList>
    </citation>
    <scope>NUCLEOTIDE SEQUENCE</scope>
    <source>
        <strain evidence="1">Expedition CK06-06</strain>
    </source>
</reference>
<protein>
    <submittedName>
        <fullName evidence="1">Uncharacterized protein</fullName>
    </submittedName>
</protein>
<proteinExistence type="predicted"/>
<dbReference type="AlphaFoldDB" id="X1TEX2"/>
<dbReference type="EMBL" id="BARW01031533">
    <property type="protein sequence ID" value="GAJ03863.1"/>
    <property type="molecule type" value="Genomic_DNA"/>
</dbReference>
<organism evidence="1">
    <name type="scientific">marine sediment metagenome</name>
    <dbReference type="NCBI Taxonomy" id="412755"/>
    <lineage>
        <taxon>unclassified sequences</taxon>
        <taxon>metagenomes</taxon>
        <taxon>ecological metagenomes</taxon>
    </lineage>
</organism>
<name>X1TEX2_9ZZZZ</name>
<sequence length="46" mass="5079">KVYAGRGKKQGAEAVGEFSKKRMLEGEIHQTTVQSPNNALLLHRSL</sequence>
<feature type="non-terminal residue" evidence="1">
    <location>
        <position position="1"/>
    </location>
</feature>
<gene>
    <name evidence="1" type="ORF">S12H4_50135</name>
</gene>